<dbReference type="InterPro" id="IPR008969">
    <property type="entry name" value="CarboxyPept-like_regulatory"/>
</dbReference>
<keyword evidence="10" id="KW-0675">Receptor</keyword>
<gene>
    <name evidence="10" type="ORF">GCM10022395_00920</name>
</gene>
<feature type="domain" description="Secretin/TonB short N-terminal" evidence="9">
    <location>
        <begin position="51"/>
        <end position="102"/>
    </location>
</feature>
<comment type="caution">
    <text evidence="10">The sequence shown here is derived from an EMBL/GenBank/DDBJ whole genome shotgun (WGS) entry which is preliminary data.</text>
</comment>
<dbReference type="PROSITE" id="PS52016">
    <property type="entry name" value="TONB_DEPENDENT_REC_3"/>
    <property type="match status" value="1"/>
</dbReference>
<dbReference type="Pfam" id="PF07660">
    <property type="entry name" value="STN"/>
    <property type="match status" value="1"/>
</dbReference>
<dbReference type="Gene3D" id="2.40.170.20">
    <property type="entry name" value="TonB-dependent receptor, beta-barrel domain"/>
    <property type="match status" value="1"/>
</dbReference>
<comment type="similarity">
    <text evidence="7">Belongs to the TonB-dependent receptor family.</text>
</comment>
<keyword evidence="5 7" id="KW-0472">Membrane</keyword>
<feature type="signal peptide" evidence="8">
    <location>
        <begin position="1"/>
        <end position="20"/>
    </location>
</feature>
<protein>
    <submittedName>
        <fullName evidence="10">TonB-dependent receptor</fullName>
    </submittedName>
</protein>
<dbReference type="Gene3D" id="2.170.130.10">
    <property type="entry name" value="TonB-dependent receptor, plug domain"/>
    <property type="match status" value="1"/>
</dbReference>
<dbReference type="Pfam" id="PF07715">
    <property type="entry name" value="Plug"/>
    <property type="match status" value="1"/>
</dbReference>
<keyword evidence="2 7" id="KW-0813">Transport</keyword>
<name>A0ABP6WNI8_9FLAO</name>
<dbReference type="NCBIfam" id="TIGR04056">
    <property type="entry name" value="OMP_RagA_SusC"/>
    <property type="match status" value="1"/>
</dbReference>
<reference evidence="11" key="1">
    <citation type="journal article" date="2019" name="Int. J. Syst. Evol. Microbiol.">
        <title>The Global Catalogue of Microorganisms (GCM) 10K type strain sequencing project: providing services to taxonomists for standard genome sequencing and annotation.</title>
        <authorList>
            <consortium name="The Broad Institute Genomics Platform"/>
            <consortium name="The Broad Institute Genome Sequencing Center for Infectious Disease"/>
            <person name="Wu L."/>
            <person name="Ma J."/>
        </authorList>
    </citation>
    <scope>NUCLEOTIDE SEQUENCE [LARGE SCALE GENOMIC DNA]</scope>
    <source>
        <strain evidence="11">JCM 17111</strain>
    </source>
</reference>
<accession>A0ABP6WNI8</accession>
<organism evidence="10 11">
    <name type="scientific">Snuella lapsa</name>
    <dbReference type="NCBI Taxonomy" id="870481"/>
    <lineage>
        <taxon>Bacteria</taxon>
        <taxon>Pseudomonadati</taxon>
        <taxon>Bacteroidota</taxon>
        <taxon>Flavobacteriia</taxon>
        <taxon>Flavobacteriales</taxon>
        <taxon>Flavobacteriaceae</taxon>
        <taxon>Snuella</taxon>
    </lineage>
</organism>
<dbReference type="EMBL" id="BAABCY010000006">
    <property type="protein sequence ID" value="GAA3553204.1"/>
    <property type="molecule type" value="Genomic_DNA"/>
</dbReference>
<evidence type="ECO:0000256" key="7">
    <source>
        <dbReference type="PROSITE-ProRule" id="PRU01360"/>
    </source>
</evidence>
<evidence type="ECO:0000256" key="6">
    <source>
        <dbReference type="ARBA" id="ARBA00023237"/>
    </source>
</evidence>
<evidence type="ECO:0000313" key="11">
    <source>
        <dbReference type="Proteomes" id="UP001500954"/>
    </source>
</evidence>
<sequence>MSAMRVFLLFICIGLSSAYANHSYTQTKIDVNVKRVTLEELFKVIQSKSEYIFFYNDKVLEGNQKISLKLKNAKLETILESAFSKTNLDFKIDDRQVVIKTKDKINVMPSKGNATEIQGFKVSGVVKDQDGVPLAGANILEKGTTNGVQSDFDGNFNLTVANGNATLIISYLGFVTQEVVLQNQQNINLVLKENAAALEEVVVVGYGTIAKKDITGSIATIKADAITERSTTNISNALQGSVAGLRITRSSSEPGGGNTIRIRGNTTLQGSNDPLVLIDDVPGSINDVTADQVESISVLKDAAAAAIYGSRAAAGVIIITTKRAKEGVFRFSYSGDYFINTPTREREYVGALQYLQMDNEKSWNDDGNGSDLYPIWSEDRVNKYITGEAASNRNEYPDTDWASLMLKKNSTGYRHNINISGGTEKLKSNIFIGYEYQNAFYKQRDWSRVTARVNNDFKISEKFGALADINFRLVKTNNPIFNPTGRALQSAPIYPAVWEDGRYAEGKSGDNGYLRFKEGGFSKNDSYLFTGRIGLYYKPIEDLKFSLNVTPTATFTKGKSFSKEVRYWDADDPEQIGEGTLIPGQTVNQLRESRYDFTAVTLQALVNYDKSFGKHGLKILGGFEERGSKTENLGVLGDRFVSPDFPYLNQSTTAEIFDNGTSVSELAYSSLFGRVNYSFDNKYYVSAAIRRDGSSRFGSDYRWGTFPSVSAAWTVSNEEFMKSLESPISYLKLKSSYGELGNDRLGNYLYLTLLQIQNALIANGSNVEEVRALSQLFLTTPNIRWETTATKNFGVELGLFNNKLSLEGEYFIKETRDMLLSLSVPDLVGFEDPVVNVGSMTTKGWEATASWKDNIGDDFDYAISFNISDAESIIGNINGKRLFSGVTLSEEGHEFREFYGLQSDGLFQTQEDVDNSPVTNASVSPGDVKYKDISGPDGEPDGIINDLDRTFLGSSAPRYIYGGRINMAYKGFDLGVVFQGVGKQNFYLSQSFVRPFLESWLTPSKEYASSYWSVNNTPEVNQNVKYPRLSETSAGNNYRFSDFWLKNGAYLRIKTLSLGYTLPNSPLEKVGLTNLRLSITGNDLFTFDKLPNGVDPEQTSGIDYFLTKSIIVGLKANF</sequence>
<dbReference type="InterPro" id="IPR023996">
    <property type="entry name" value="TonB-dep_OMP_SusC/RagA"/>
</dbReference>
<evidence type="ECO:0000259" key="9">
    <source>
        <dbReference type="SMART" id="SM00965"/>
    </source>
</evidence>
<proteinExistence type="inferred from homology"/>
<feature type="chain" id="PRO_5045352472" evidence="8">
    <location>
        <begin position="21"/>
        <end position="1118"/>
    </location>
</feature>
<evidence type="ECO:0000256" key="8">
    <source>
        <dbReference type="SAM" id="SignalP"/>
    </source>
</evidence>
<evidence type="ECO:0000256" key="1">
    <source>
        <dbReference type="ARBA" id="ARBA00004571"/>
    </source>
</evidence>
<evidence type="ECO:0000313" key="10">
    <source>
        <dbReference type="EMBL" id="GAA3553204.1"/>
    </source>
</evidence>
<keyword evidence="11" id="KW-1185">Reference proteome</keyword>
<dbReference type="InterPro" id="IPR012910">
    <property type="entry name" value="Plug_dom"/>
</dbReference>
<dbReference type="Pfam" id="PF13715">
    <property type="entry name" value="CarbopepD_reg_2"/>
    <property type="match status" value="1"/>
</dbReference>
<dbReference type="Proteomes" id="UP001500954">
    <property type="component" value="Unassembled WGS sequence"/>
</dbReference>
<evidence type="ECO:0000256" key="3">
    <source>
        <dbReference type="ARBA" id="ARBA00022452"/>
    </source>
</evidence>
<dbReference type="InterPro" id="IPR039426">
    <property type="entry name" value="TonB-dep_rcpt-like"/>
</dbReference>
<dbReference type="InterPro" id="IPR011662">
    <property type="entry name" value="Secretin/TonB_short_N"/>
</dbReference>
<dbReference type="Gene3D" id="2.60.40.1120">
    <property type="entry name" value="Carboxypeptidase-like, regulatory domain"/>
    <property type="match status" value="1"/>
</dbReference>
<evidence type="ECO:0000256" key="4">
    <source>
        <dbReference type="ARBA" id="ARBA00022692"/>
    </source>
</evidence>
<dbReference type="SUPFAM" id="SSF56935">
    <property type="entry name" value="Porins"/>
    <property type="match status" value="1"/>
</dbReference>
<keyword evidence="3 7" id="KW-1134">Transmembrane beta strand</keyword>
<dbReference type="SMART" id="SM00965">
    <property type="entry name" value="STN"/>
    <property type="match status" value="1"/>
</dbReference>
<keyword evidence="6 7" id="KW-0998">Cell outer membrane</keyword>
<comment type="subcellular location">
    <subcellularLocation>
        <location evidence="1 7">Cell outer membrane</location>
        <topology evidence="1 7">Multi-pass membrane protein</topology>
    </subcellularLocation>
</comment>
<dbReference type="SUPFAM" id="SSF49464">
    <property type="entry name" value="Carboxypeptidase regulatory domain-like"/>
    <property type="match status" value="1"/>
</dbReference>
<dbReference type="InterPro" id="IPR036942">
    <property type="entry name" value="Beta-barrel_TonB_sf"/>
</dbReference>
<dbReference type="InterPro" id="IPR037066">
    <property type="entry name" value="Plug_dom_sf"/>
</dbReference>
<keyword evidence="4 7" id="KW-0812">Transmembrane</keyword>
<dbReference type="NCBIfam" id="TIGR04057">
    <property type="entry name" value="SusC_RagA_signa"/>
    <property type="match status" value="1"/>
</dbReference>
<evidence type="ECO:0000256" key="5">
    <source>
        <dbReference type="ARBA" id="ARBA00023136"/>
    </source>
</evidence>
<evidence type="ECO:0000256" key="2">
    <source>
        <dbReference type="ARBA" id="ARBA00022448"/>
    </source>
</evidence>
<keyword evidence="8" id="KW-0732">Signal</keyword>
<dbReference type="InterPro" id="IPR023997">
    <property type="entry name" value="TonB-dep_OMP_SusC/RagA_CS"/>
</dbReference>